<evidence type="ECO:0000313" key="2">
    <source>
        <dbReference type="EMBL" id="QLG05177.1"/>
    </source>
</evidence>
<keyword evidence="2" id="KW-0614">Plasmid</keyword>
<proteinExistence type="predicted"/>
<reference evidence="2" key="1">
    <citation type="submission" date="2019-12" db="EMBL/GenBank/DDBJ databases">
        <title>Compelete sequence of pSE5369-VIM.</title>
        <authorList>
            <person name="Zhou D."/>
        </authorList>
    </citation>
    <scope>NUCLEOTIDE SEQUENCE</scope>
    <source>
        <strain evidence="2">SE5369</strain>
        <plasmid evidence="2">pSE5369-VIM</plasmid>
    </source>
</reference>
<evidence type="ECO:0000256" key="1">
    <source>
        <dbReference type="SAM" id="MobiDB-lite"/>
    </source>
</evidence>
<geneLocation type="plasmid" evidence="2">
    <name>pSE5369-VIM</name>
</geneLocation>
<protein>
    <submittedName>
        <fullName evidence="2">Uncharacterized protein</fullName>
    </submittedName>
</protein>
<dbReference type="AlphaFoldDB" id="A0A7S5YGQ5"/>
<feature type="region of interest" description="Disordered" evidence="1">
    <location>
        <begin position="164"/>
        <end position="207"/>
    </location>
</feature>
<dbReference type="EMBL" id="MN894888">
    <property type="protein sequence ID" value="QLG05177.1"/>
    <property type="molecule type" value="Genomic_DNA"/>
</dbReference>
<name>A0A7S5YGQ5_PSEAI</name>
<accession>A0A7S5YGQ5</accession>
<organism evidence="2">
    <name type="scientific">Pseudomonas aeruginosa</name>
    <dbReference type="NCBI Taxonomy" id="287"/>
    <lineage>
        <taxon>Bacteria</taxon>
        <taxon>Pseudomonadati</taxon>
        <taxon>Pseudomonadota</taxon>
        <taxon>Gammaproteobacteria</taxon>
        <taxon>Pseudomonadales</taxon>
        <taxon>Pseudomonadaceae</taxon>
        <taxon>Pseudomonas</taxon>
    </lineage>
</organism>
<sequence>MRILTQLQPKTHWIDFNGPNWQGLELVKSLLPCCLILSSHFGLELHFFCWGVRSGTHEHVTACKPFFASCLECLKSREVGALGLHNPLSSGCPSTAIMREDHPTTRGGIEHQGVELIGATLLTKVVVGLIQAHAGSRCMGVMILRSVRCQKLGLEWRLPAEYPQEGPGALSRRWRGITPLGPDPEPGGLYGGRGGDEWPRRPGARKG</sequence>